<dbReference type="InterPro" id="IPR009057">
    <property type="entry name" value="Homeodomain-like_sf"/>
</dbReference>
<reference evidence="6 7" key="1">
    <citation type="journal article" date="2012" name="J. Bacteriol.">
        <title>Genome Sequence of n-Alkane-Degrading Hydrocarboniphaga effusa Strain AP103T (ATCC BAA-332T).</title>
        <authorList>
            <person name="Chang H.K."/>
            <person name="Zylstra G.J."/>
            <person name="Chae J.C."/>
        </authorList>
    </citation>
    <scope>NUCLEOTIDE SEQUENCE [LARGE SCALE GENOMIC DNA]</scope>
    <source>
        <strain evidence="6 7">AP103</strain>
    </source>
</reference>
<keyword evidence="2 4" id="KW-0238">DNA-binding</keyword>
<dbReference type="InterPro" id="IPR036271">
    <property type="entry name" value="Tet_transcr_reg_TetR-rel_C_sf"/>
</dbReference>
<name>I8T392_9GAMM</name>
<dbReference type="PROSITE" id="PS50977">
    <property type="entry name" value="HTH_TETR_2"/>
    <property type="match status" value="1"/>
</dbReference>
<dbReference type="PANTHER" id="PTHR47506">
    <property type="entry name" value="TRANSCRIPTIONAL REGULATORY PROTEIN"/>
    <property type="match status" value="1"/>
</dbReference>
<dbReference type="STRING" id="1172194.WQQ_46030"/>
<sequence length="203" mass="23052">MRGGRDTREEILASAEELLLKRGFNGFSYQHIAVKLGIRNAAIHYHFTTKEDLGVALVRRYRLRFLSWTDETAATQVSAFEKLVSYLQTYIDYLEGRWRICPVGIFGAEFDAIPDLMRREAQMLMRDVYEWMVMTLQEGRRDGSIAYEGDSRDKAMEVAAALQGALQFASIAGRERFEQVFRQIALGLQPASAKRSDAVSQAA</sequence>
<dbReference type="PATRIC" id="fig|1172194.4.peg.4464"/>
<dbReference type="EMBL" id="AKGD01000004">
    <property type="protein sequence ID" value="EIT68168.1"/>
    <property type="molecule type" value="Genomic_DNA"/>
</dbReference>
<dbReference type="SUPFAM" id="SSF46689">
    <property type="entry name" value="Homeodomain-like"/>
    <property type="match status" value="1"/>
</dbReference>
<organism evidence="6 7">
    <name type="scientific">Hydrocarboniphaga effusa AP103</name>
    <dbReference type="NCBI Taxonomy" id="1172194"/>
    <lineage>
        <taxon>Bacteria</taxon>
        <taxon>Pseudomonadati</taxon>
        <taxon>Pseudomonadota</taxon>
        <taxon>Gammaproteobacteria</taxon>
        <taxon>Nevskiales</taxon>
        <taxon>Nevskiaceae</taxon>
        <taxon>Hydrocarboniphaga</taxon>
    </lineage>
</organism>
<evidence type="ECO:0000313" key="6">
    <source>
        <dbReference type="EMBL" id="EIT68168.1"/>
    </source>
</evidence>
<gene>
    <name evidence="6" type="ORF">WQQ_46030</name>
</gene>
<dbReference type="RefSeq" id="WP_007187538.1">
    <property type="nucleotide sequence ID" value="NZ_AKGD01000004.1"/>
</dbReference>
<feature type="domain" description="HTH tetR-type" evidence="5">
    <location>
        <begin position="5"/>
        <end position="65"/>
    </location>
</feature>
<dbReference type="InterPro" id="IPR001647">
    <property type="entry name" value="HTH_TetR"/>
</dbReference>
<dbReference type="PRINTS" id="PR00455">
    <property type="entry name" value="HTHTETR"/>
</dbReference>
<dbReference type="Pfam" id="PF16925">
    <property type="entry name" value="TetR_C_13"/>
    <property type="match status" value="1"/>
</dbReference>
<dbReference type="Pfam" id="PF00440">
    <property type="entry name" value="TetR_N"/>
    <property type="match status" value="1"/>
</dbReference>
<dbReference type="SUPFAM" id="SSF48498">
    <property type="entry name" value="Tetracyclin repressor-like, C-terminal domain"/>
    <property type="match status" value="1"/>
</dbReference>
<evidence type="ECO:0000256" key="3">
    <source>
        <dbReference type="ARBA" id="ARBA00023163"/>
    </source>
</evidence>
<feature type="DNA-binding region" description="H-T-H motif" evidence="4">
    <location>
        <begin position="28"/>
        <end position="47"/>
    </location>
</feature>
<dbReference type="AlphaFoldDB" id="I8T392"/>
<evidence type="ECO:0000256" key="2">
    <source>
        <dbReference type="ARBA" id="ARBA00023125"/>
    </source>
</evidence>
<proteinExistence type="predicted"/>
<keyword evidence="7" id="KW-1185">Reference proteome</keyword>
<evidence type="ECO:0000256" key="4">
    <source>
        <dbReference type="PROSITE-ProRule" id="PRU00335"/>
    </source>
</evidence>
<dbReference type="PANTHER" id="PTHR47506:SF6">
    <property type="entry name" value="HTH-TYPE TRANSCRIPTIONAL REPRESSOR NEMR"/>
    <property type="match status" value="1"/>
</dbReference>
<dbReference type="GO" id="GO:0003677">
    <property type="term" value="F:DNA binding"/>
    <property type="evidence" value="ECO:0007669"/>
    <property type="project" value="UniProtKB-UniRule"/>
</dbReference>
<dbReference type="Gene3D" id="1.10.357.10">
    <property type="entry name" value="Tetracycline Repressor, domain 2"/>
    <property type="match status" value="1"/>
</dbReference>
<accession>I8T392</accession>
<protein>
    <recommendedName>
        <fullName evidence="5">HTH tetR-type domain-containing protein</fullName>
    </recommendedName>
</protein>
<comment type="caution">
    <text evidence="6">The sequence shown here is derived from an EMBL/GenBank/DDBJ whole genome shotgun (WGS) entry which is preliminary data.</text>
</comment>
<keyword evidence="1" id="KW-0805">Transcription regulation</keyword>
<evidence type="ECO:0000313" key="7">
    <source>
        <dbReference type="Proteomes" id="UP000003704"/>
    </source>
</evidence>
<dbReference type="InterPro" id="IPR011075">
    <property type="entry name" value="TetR_C"/>
</dbReference>
<evidence type="ECO:0000256" key="1">
    <source>
        <dbReference type="ARBA" id="ARBA00023015"/>
    </source>
</evidence>
<dbReference type="Proteomes" id="UP000003704">
    <property type="component" value="Unassembled WGS sequence"/>
</dbReference>
<keyword evidence="3" id="KW-0804">Transcription</keyword>
<evidence type="ECO:0000259" key="5">
    <source>
        <dbReference type="PROSITE" id="PS50977"/>
    </source>
</evidence>